<feature type="compositionally biased region" description="Polar residues" evidence="7">
    <location>
        <begin position="40"/>
        <end position="57"/>
    </location>
</feature>
<evidence type="ECO:0000313" key="8">
    <source>
        <dbReference type="EMBL" id="TPX30477.1"/>
    </source>
</evidence>
<evidence type="ECO:0000256" key="5">
    <source>
        <dbReference type="ARBA" id="ARBA00023212"/>
    </source>
</evidence>
<dbReference type="Pfam" id="PF12317">
    <property type="entry name" value="IFT46_B_C"/>
    <property type="match status" value="1"/>
</dbReference>
<keyword evidence="3" id="KW-0963">Cytoplasm</keyword>
<protein>
    <recommendedName>
        <fullName evidence="10">Intraflagellar transport protein 46 homolog</fullName>
    </recommendedName>
</protein>
<dbReference type="GeneID" id="42007185"/>
<name>A0A507BL25_9FUNG</name>
<accession>A0A507BL25</accession>
<evidence type="ECO:0008006" key="10">
    <source>
        <dbReference type="Google" id="ProtNLM"/>
    </source>
</evidence>
<dbReference type="RefSeq" id="XP_031022132.1">
    <property type="nucleotide sequence ID" value="XM_031171888.1"/>
</dbReference>
<keyword evidence="5" id="KW-0206">Cytoskeleton</keyword>
<evidence type="ECO:0000256" key="2">
    <source>
        <dbReference type="ARBA" id="ARBA00007700"/>
    </source>
</evidence>
<proteinExistence type="inferred from homology"/>
<comment type="caution">
    <text evidence="8">The sequence shown here is derived from an EMBL/GenBank/DDBJ whole genome shotgun (WGS) entry which is preliminary data.</text>
</comment>
<evidence type="ECO:0000256" key="3">
    <source>
        <dbReference type="ARBA" id="ARBA00022490"/>
    </source>
</evidence>
<dbReference type="OrthoDB" id="2119217at2759"/>
<dbReference type="GO" id="GO:0005815">
    <property type="term" value="C:microtubule organizing center"/>
    <property type="evidence" value="ECO:0007669"/>
    <property type="project" value="TreeGrafter"/>
</dbReference>
<evidence type="ECO:0000256" key="1">
    <source>
        <dbReference type="ARBA" id="ARBA00004120"/>
    </source>
</evidence>
<comment type="subcellular location">
    <subcellularLocation>
        <location evidence="1">Cytoplasm</location>
        <location evidence="1">Cytoskeleton</location>
        <location evidence="1">Cilium basal body</location>
    </subcellularLocation>
</comment>
<dbReference type="GO" id="GO:0031514">
    <property type="term" value="C:motile cilium"/>
    <property type="evidence" value="ECO:0007669"/>
    <property type="project" value="TreeGrafter"/>
</dbReference>
<evidence type="ECO:0000256" key="7">
    <source>
        <dbReference type="SAM" id="MobiDB-lite"/>
    </source>
</evidence>
<keyword evidence="4" id="KW-0969">Cilium</keyword>
<dbReference type="GO" id="GO:0060271">
    <property type="term" value="P:cilium assembly"/>
    <property type="evidence" value="ECO:0007669"/>
    <property type="project" value="TreeGrafter"/>
</dbReference>
<dbReference type="PANTHER" id="PTHR13376:SF0">
    <property type="entry name" value="INTRAFLAGELLAR TRANSPORT PROTEIN 46 HOMOLOG"/>
    <property type="match status" value="1"/>
</dbReference>
<dbReference type="GO" id="GO:0030992">
    <property type="term" value="C:intraciliary transport particle B"/>
    <property type="evidence" value="ECO:0007669"/>
    <property type="project" value="TreeGrafter"/>
</dbReference>
<dbReference type="EMBL" id="QEAO01000068">
    <property type="protein sequence ID" value="TPX30477.1"/>
    <property type="molecule type" value="Genomic_DNA"/>
</dbReference>
<dbReference type="InterPro" id="IPR022088">
    <property type="entry name" value="Intraflagellar_transp_cmplxB"/>
</dbReference>
<evidence type="ECO:0000256" key="6">
    <source>
        <dbReference type="ARBA" id="ARBA00023273"/>
    </source>
</evidence>
<dbReference type="PANTHER" id="PTHR13376">
    <property type="entry name" value="INTRAFLAGELLAR TRANSPORT PROTEIN 46 HOMOLOG"/>
    <property type="match status" value="1"/>
</dbReference>
<keyword evidence="9" id="KW-1185">Reference proteome</keyword>
<feature type="region of interest" description="Disordered" evidence="7">
    <location>
        <begin position="40"/>
        <end position="62"/>
    </location>
</feature>
<sequence length="315" mass="35807">MTSNNFPFEDDDDERHLDTPPAGMNRLALKIAVKYTFSTDPSLSARSESPQPPWGTSDSEDDYIQRNENFDKQRYIPKARGSISSTLSAELRILLGYISEYKIEDIELDVKLKPFIPEYLPAIGDIDPFIKIPCPDPQMQRNLGLTVLDEPSIKQTDPKVLDLQLRAYSKGTSTTTPQIINSIDGQTLRSNPKILEQYVSGIRALHENKPAQAVTYSKRMPDEEDLMQVWPRSVEKELLQTAIQALITPDLDLDLADYCKTVLALMDIPVYTSQSKNRSKHTIESLHVLFSLYLAFDESQHFRGMQDQSTFDMMV</sequence>
<organism evidence="8 9">
    <name type="scientific">Synchytrium microbalum</name>
    <dbReference type="NCBI Taxonomy" id="1806994"/>
    <lineage>
        <taxon>Eukaryota</taxon>
        <taxon>Fungi</taxon>
        <taxon>Fungi incertae sedis</taxon>
        <taxon>Chytridiomycota</taxon>
        <taxon>Chytridiomycota incertae sedis</taxon>
        <taxon>Chytridiomycetes</taxon>
        <taxon>Synchytriales</taxon>
        <taxon>Synchytriaceae</taxon>
        <taxon>Synchytrium</taxon>
    </lineage>
</organism>
<keyword evidence="6" id="KW-0966">Cell projection</keyword>
<dbReference type="STRING" id="1806994.A0A507BL25"/>
<comment type="similarity">
    <text evidence="2">Belongs to the IFT46 family.</text>
</comment>
<gene>
    <name evidence="8" type="ORF">SmJEL517_g05962</name>
</gene>
<feature type="region of interest" description="Disordered" evidence="7">
    <location>
        <begin position="1"/>
        <end position="21"/>
    </location>
</feature>
<dbReference type="Proteomes" id="UP000319731">
    <property type="component" value="Unassembled WGS sequence"/>
</dbReference>
<evidence type="ECO:0000256" key="4">
    <source>
        <dbReference type="ARBA" id="ARBA00023069"/>
    </source>
</evidence>
<dbReference type="GO" id="GO:0042073">
    <property type="term" value="P:intraciliary transport"/>
    <property type="evidence" value="ECO:0007669"/>
    <property type="project" value="InterPro"/>
</dbReference>
<evidence type="ECO:0000313" key="9">
    <source>
        <dbReference type="Proteomes" id="UP000319731"/>
    </source>
</evidence>
<reference evidence="8 9" key="1">
    <citation type="journal article" date="2019" name="Sci. Rep.">
        <title>Comparative genomics of chytrid fungi reveal insights into the obligate biotrophic and pathogenic lifestyle of Synchytrium endobioticum.</title>
        <authorList>
            <person name="van de Vossenberg B.T.L.H."/>
            <person name="Warris S."/>
            <person name="Nguyen H.D.T."/>
            <person name="van Gent-Pelzer M.P.E."/>
            <person name="Joly D.L."/>
            <person name="van de Geest H.C."/>
            <person name="Bonants P.J.M."/>
            <person name="Smith D.S."/>
            <person name="Levesque C.A."/>
            <person name="van der Lee T.A.J."/>
        </authorList>
    </citation>
    <scope>NUCLEOTIDE SEQUENCE [LARGE SCALE GENOMIC DNA]</scope>
    <source>
        <strain evidence="8 9">JEL517</strain>
    </source>
</reference>
<dbReference type="AlphaFoldDB" id="A0A507BL25"/>